<reference evidence="1" key="1">
    <citation type="submission" date="2014-11" db="EMBL/GenBank/DDBJ databases">
        <authorList>
            <person name="Amaro Gonzalez C."/>
        </authorList>
    </citation>
    <scope>NUCLEOTIDE SEQUENCE</scope>
</reference>
<protein>
    <submittedName>
        <fullName evidence="1">Uncharacterized protein</fullName>
    </submittedName>
</protein>
<organism evidence="1">
    <name type="scientific">Anguilla anguilla</name>
    <name type="common">European freshwater eel</name>
    <name type="synonym">Muraena anguilla</name>
    <dbReference type="NCBI Taxonomy" id="7936"/>
    <lineage>
        <taxon>Eukaryota</taxon>
        <taxon>Metazoa</taxon>
        <taxon>Chordata</taxon>
        <taxon>Craniata</taxon>
        <taxon>Vertebrata</taxon>
        <taxon>Euteleostomi</taxon>
        <taxon>Actinopterygii</taxon>
        <taxon>Neopterygii</taxon>
        <taxon>Teleostei</taxon>
        <taxon>Anguilliformes</taxon>
        <taxon>Anguillidae</taxon>
        <taxon>Anguilla</taxon>
    </lineage>
</organism>
<dbReference type="EMBL" id="GBXM01085585">
    <property type="protein sequence ID" value="JAH22992.1"/>
    <property type="molecule type" value="Transcribed_RNA"/>
</dbReference>
<name>A0A0E9R2L3_ANGAN</name>
<sequence length="58" mass="6327">MYQLECLHLNQTINHKKGPATAIAVCVTAITRFNCYYVVSSVIGCGPMCGPNCNLNHN</sequence>
<proteinExistence type="predicted"/>
<evidence type="ECO:0000313" key="1">
    <source>
        <dbReference type="EMBL" id="JAH22992.1"/>
    </source>
</evidence>
<dbReference type="AlphaFoldDB" id="A0A0E9R2L3"/>
<reference evidence="1" key="2">
    <citation type="journal article" date="2015" name="Fish Shellfish Immunol.">
        <title>Early steps in the European eel (Anguilla anguilla)-Vibrio vulnificus interaction in the gills: Role of the RtxA13 toxin.</title>
        <authorList>
            <person name="Callol A."/>
            <person name="Pajuelo D."/>
            <person name="Ebbesson L."/>
            <person name="Teles M."/>
            <person name="MacKenzie S."/>
            <person name="Amaro C."/>
        </authorList>
    </citation>
    <scope>NUCLEOTIDE SEQUENCE</scope>
</reference>
<accession>A0A0E9R2L3</accession>